<gene>
    <name evidence="1" type="ORF">PAPOLLO_LOCUS20092</name>
</gene>
<keyword evidence="2" id="KW-1185">Reference proteome</keyword>
<dbReference type="EMBL" id="CAJQZP010001254">
    <property type="protein sequence ID" value="CAG5033390.1"/>
    <property type="molecule type" value="Genomic_DNA"/>
</dbReference>
<reference evidence="1" key="1">
    <citation type="submission" date="2021-04" db="EMBL/GenBank/DDBJ databases">
        <authorList>
            <person name="Tunstrom K."/>
        </authorList>
    </citation>
    <scope>NUCLEOTIDE SEQUENCE</scope>
</reference>
<dbReference type="AlphaFoldDB" id="A0A8S3XNK9"/>
<accession>A0A8S3XNK9</accession>
<organism evidence="1 2">
    <name type="scientific">Parnassius apollo</name>
    <name type="common">Apollo butterfly</name>
    <name type="synonym">Papilio apollo</name>
    <dbReference type="NCBI Taxonomy" id="110799"/>
    <lineage>
        <taxon>Eukaryota</taxon>
        <taxon>Metazoa</taxon>
        <taxon>Ecdysozoa</taxon>
        <taxon>Arthropoda</taxon>
        <taxon>Hexapoda</taxon>
        <taxon>Insecta</taxon>
        <taxon>Pterygota</taxon>
        <taxon>Neoptera</taxon>
        <taxon>Endopterygota</taxon>
        <taxon>Lepidoptera</taxon>
        <taxon>Glossata</taxon>
        <taxon>Ditrysia</taxon>
        <taxon>Papilionoidea</taxon>
        <taxon>Papilionidae</taxon>
        <taxon>Parnassiinae</taxon>
        <taxon>Parnassini</taxon>
        <taxon>Parnassius</taxon>
        <taxon>Parnassius</taxon>
    </lineage>
</organism>
<sequence>MLQYMWYLFCIYHTRAAEHRRAAHKQARMLRKVRPSRIITRRANELLCAIANGLEWLDKNEVEGTDDFTENHNMDMLVPIVSLESAHDSPWTELE</sequence>
<proteinExistence type="predicted"/>
<protein>
    <submittedName>
        <fullName evidence="1">(apollo) hypothetical protein</fullName>
    </submittedName>
</protein>
<dbReference type="OrthoDB" id="2433005at2759"/>
<evidence type="ECO:0000313" key="1">
    <source>
        <dbReference type="EMBL" id="CAG5033390.1"/>
    </source>
</evidence>
<evidence type="ECO:0000313" key="2">
    <source>
        <dbReference type="Proteomes" id="UP000691718"/>
    </source>
</evidence>
<dbReference type="Proteomes" id="UP000691718">
    <property type="component" value="Unassembled WGS sequence"/>
</dbReference>
<name>A0A8S3XNK9_PARAO</name>
<comment type="caution">
    <text evidence="1">The sequence shown here is derived from an EMBL/GenBank/DDBJ whole genome shotgun (WGS) entry which is preliminary data.</text>
</comment>